<organism evidence="2 3">
    <name type="scientific">Gigaspora rosea</name>
    <dbReference type="NCBI Taxonomy" id="44941"/>
    <lineage>
        <taxon>Eukaryota</taxon>
        <taxon>Fungi</taxon>
        <taxon>Fungi incertae sedis</taxon>
        <taxon>Mucoromycota</taxon>
        <taxon>Glomeromycotina</taxon>
        <taxon>Glomeromycetes</taxon>
        <taxon>Diversisporales</taxon>
        <taxon>Gigasporaceae</taxon>
        <taxon>Gigaspora</taxon>
    </lineage>
</organism>
<keyword evidence="3" id="KW-1185">Reference proteome</keyword>
<dbReference type="EMBL" id="QKWP01000206">
    <property type="protein sequence ID" value="RIB24681.1"/>
    <property type="molecule type" value="Genomic_DNA"/>
</dbReference>
<reference evidence="2 3" key="1">
    <citation type="submission" date="2018-06" db="EMBL/GenBank/DDBJ databases">
        <title>Comparative genomics reveals the genomic features of Rhizophagus irregularis, R. cerebriforme, R. diaphanum and Gigaspora rosea, and their symbiotic lifestyle signature.</title>
        <authorList>
            <person name="Morin E."/>
            <person name="San Clemente H."/>
            <person name="Chen E.C.H."/>
            <person name="De La Providencia I."/>
            <person name="Hainaut M."/>
            <person name="Kuo A."/>
            <person name="Kohler A."/>
            <person name="Murat C."/>
            <person name="Tang N."/>
            <person name="Roy S."/>
            <person name="Loubradou J."/>
            <person name="Henrissat B."/>
            <person name="Grigoriev I.V."/>
            <person name="Corradi N."/>
            <person name="Roux C."/>
            <person name="Martin F.M."/>
        </authorList>
    </citation>
    <scope>NUCLEOTIDE SEQUENCE [LARGE SCALE GENOMIC DNA]</scope>
    <source>
        <strain evidence="2 3">DAOM 194757</strain>
    </source>
</reference>
<protein>
    <submittedName>
        <fullName evidence="2">Uncharacterized protein</fullName>
    </submittedName>
</protein>
<evidence type="ECO:0000313" key="2">
    <source>
        <dbReference type="EMBL" id="RIB24681.1"/>
    </source>
</evidence>
<feature type="region of interest" description="Disordered" evidence="1">
    <location>
        <begin position="1"/>
        <end position="28"/>
    </location>
</feature>
<accession>A0A397VSG4</accession>
<evidence type="ECO:0000256" key="1">
    <source>
        <dbReference type="SAM" id="MobiDB-lite"/>
    </source>
</evidence>
<evidence type="ECO:0000313" key="3">
    <source>
        <dbReference type="Proteomes" id="UP000266673"/>
    </source>
</evidence>
<sequence length="290" mass="32745">MLARSEPDIHCSKARAQKVQASHRPQEAEQDLAEKIVQVSPSYDRQDSLAFSRLRFRELESMGNFLWKLPEQCLGGPPIKRNFVEAAKGNYKERLGRLWLGLVIAPEEKINSMLVSLEALLETPKISVRKLASVTGQIQSLARAFASAQVKSLEFYKLIDARNQSWSGWDEDIELSVNAVKDVHVSVIGWCGVFQDLVASGNWAEKLTANVNCPTRSIGSVAGSSVLWKPTKRFDVNIVDRQQSGFKDNLERRTYVVAKGHFTENMKCLHRKGYRDFSHAVDPKRVEFGR</sequence>
<proteinExistence type="predicted"/>
<gene>
    <name evidence="2" type="ORF">C2G38_2167913</name>
</gene>
<name>A0A397VSG4_9GLOM</name>
<dbReference type="Proteomes" id="UP000266673">
    <property type="component" value="Unassembled WGS sequence"/>
</dbReference>
<dbReference type="AlphaFoldDB" id="A0A397VSG4"/>
<dbReference type="OrthoDB" id="6138620at2759"/>
<comment type="caution">
    <text evidence="2">The sequence shown here is derived from an EMBL/GenBank/DDBJ whole genome shotgun (WGS) entry which is preliminary data.</text>
</comment>
<feature type="compositionally biased region" description="Basic and acidic residues" evidence="1">
    <location>
        <begin position="1"/>
        <end position="11"/>
    </location>
</feature>